<evidence type="ECO:0000256" key="4">
    <source>
        <dbReference type="ARBA" id="ARBA00022741"/>
    </source>
</evidence>
<dbReference type="Gene3D" id="3.30.310.80">
    <property type="entry name" value="Kinase associated domain 1, KA1"/>
    <property type="match status" value="1"/>
</dbReference>
<dbReference type="GO" id="GO:0035861">
    <property type="term" value="C:site of double-strand break"/>
    <property type="evidence" value="ECO:0007669"/>
    <property type="project" value="TreeGrafter"/>
</dbReference>
<dbReference type="Pfam" id="PF00069">
    <property type="entry name" value="Pkinase"/>
    <property type="match status" value="1"/>
</dbReference>
<dbReference type="SMART" id="SM00220">
    <property type="entry name" value="S_TKc"/>
    <property type="match status" value="1"/>
</dbReference>
<organism evidence="11 12">
    <name type="scientific">Desmophyllum pertusum</name>
    <dbReference type="NCBI Taxonomy" id="174260"/>
    <lineage>
        <taxon>Eukaryota</taxon>
        <taxon>Metazoa</taxon>
        <taxon>Cnidaria</taxon>
        <taxon>Anthozoa</taxon>
        <taxon>Hexacorallia</taxon>
        <taxon>Scleractinia</taxon>
        <taxon>Caryophylliina</taxon>
        <taxon>Caryophylliidae</taxon>
        <taxon>Desmophyllum</taxon>
    </lineage>
</organism>
<dbReference type="InterPro" id="IPR008271">
    <property type="entry name" value="Ser/Thr_kinase_AS"/>
</dbReference>
<evidence type="ECO:0000313" key="12">
    <source>
        <dbReference type="Proteomes" id="UP001163046"/>
    </source>
</evidence>
<dbReference type="SUPFAM" id="SSF56112">
    <property type="entry name" value="Protein kinase-like (PK-like)"/>
    <property type="match status" value="1"/>
</dbReference>
<dbReference type="PROSITE" id="PS00108">
    <property type="entry name" value="PROTEIN_KINASE_ST"/>
    <property type="match status" value="1"/>
</dbReference>
<dbReference type="PROSITE" id="PS50011">
    <property type="entry name" value="PROTEIN_KINASE_DOM"/>
    <property type="match status" value="1"/>
</dbReference>
<keyword evidence="6" id="KW-0067">ATP-binding</keyword>
<feature type="region of interest" description="Disordered" evidence="9">
    <location>
        <begin position="225"/>
        <end position="254"/>
    </location>
</feature>
<dbReference type="EC" id="2.7.11.1" evidence="1"/>
<evidence type="ECO:0000256" key="7">
    <source>
        <dbReference type="ARBA" id="ARBA00047899"/>
    </source>
</evidence>
<evidence type="ECO:0000259" key="10">
    <source>
        <dbReference type="PROSITE" id="PS50011"/>
    </source>
</evidence>
<evidence type="ECO:0000256" key="3">
    <source>
        <dbReference type="ARBA" id="ARBA00022679"/>
    </source>
</evidence>
<keyword evidence="3 11" id="KW-0808">Transferase</keyword>
<dbReference type="InterPro" id="IPR000719">
    <property type="entry name" value="Prot_kinase_dom"/>
</dbReference>
<dbReference type="GO" id="GO:0005524">
    <property type="term" value="F:ATP binding"/>
    <property type="evidence" value="ECO:0007669"/>
    <property type="project" value="UniProtKB-KW"/>
</dbReference>
<dbReference type="GO" id="GO:0007095">
    <property type="term" value="P:mitotic G2 DNA damage checkpoint signaling"/>
    <property type="evidence" value="ECO:0007669"/>
    <property type="project" value="TreeGrafter"/>
</dbReference>
<dbReference type="EMBL" id="MU827787">
    <property type="protein sequence ID" value="KAJ7333056.1"/>
    <property type="molecule type" value="Genomic_DNA"/>
</dbReference>
<dbReference type="Gene3D" id="1.10.510.10">
    <property type="entry name" value="Transferase(Phosphotransferase) domain 1"/>
    <property type="match status" value="2"/>
</dbReference>
<dbReference type="PANTHER" id="PTHR43895:SF32">
    <property type="entry name" value="SERINE_THREONINE-PROTEIN KINASE CHK1"/>
    <property type="match status" value="1"/>
</dbReference>
<evidence type="ECO:0000256" key="9">
    <source>
        <dbReference type="SAM" id="MobiDB-lite"/>
    </source>
</evidence>
<sequence length="398" mass="45896">MITSERRFVFIECFRMFMSFDFMDKELKGINSICSWNALAVGELFDRIEPDVGMPQHQAQRYFRQLIDGVEYLHKQGVTHRDIKPENLLLDSDDNLKITDFGFSTVLSKGEYRAEPADIWSCGIVLVAMLAGELPWDEPTKANKEYLDWLNNKVNRTPWIKMDSQSFDFMKKLLVENAKRRLTIPQIKKEKWFCRTLSTSRSPRDGCSPGDTPTGTAPFKRRCTEADVTSPVQPRRNRVHISASQPEPRRLDSGIGSGVLESVDDEGIVNGLCFSQPVHPDHMLLSTQMQSTPGASQSPFQRLVRRMTRFHTKKTPDKMLHKLKEVLDNLKYNFTVNSPRQVTIFTTDRRRNKLSIKVNLIEMNPSLLVDFRLSKGDGLDFKRHFLKIKAQLKDIIDR</sequence>
<reference evidence="11" key="1">
    <citation type="submission" date="2023-01" db="EMBL/GenBank/DDBJ databases">
        <title>Genome assembly of the deep-sea coral Lophelia pertusa.</title>
        <authorList>
            <person name="Herrera S."/>
            <person name="Cordes E."/>
        </authorList>
    </citation>
    <scope>NUCLEOTIDE SEQUENCE</scope>
    <source>
        <strain evidence="11">USNM1676648</strain>
        <tissue evidence="11">Polyp</tissue>
    </source>
</reference>
<dbReference type="PANTHER" id="PTHR43895">
    <property type="entry name" value="CALCIUM/CALMODULIN-DEPENDENT PROTEIN KINASE KINASE-RELATED"/>
    <property type="match status" value="1"/>
</dbReference>
<evidence type="ECO:0000256" key="5">
    <source>
        <dbReference type="ARBA" id="ARBA00022777"/>
    </source>
</evidence>
<dbReference type="InterPro" id="IPR011009">
    <property type="entry name" value="Kinase-like_dom_sf"/>
</dbReference>
<keyword evidence="5 11" id="KW-0418">Kinase</keyword>
<feature type="domain" description="Protein kinase" evidence="10">
    <location>
        <begin position="1"/>
        <end position="193"/>
    </location>
</feature>
<name>A0A9X0CG49_9CNID</name>
<keyword evidence="2" id="KW-0723">Serine/threonine-protein kinase</keyword>
<evidence type="ECO:0000256" key="6">
    <source>
        <dbReference type="ARBA" id="ARBA00022840"/>
    </source>
</evidence>
<evidence type="ECO:0000313" key="11">
    <source>
        <dbReference type="EMBL" id="KAJ7333056.1"/>
    </source>
</evidence>
<proteinExistence type="predicted"/>
<dbReference type="FunFam" id="3.30.310.80:FF:000007">
    <property type="entry name" value="Serine/threonine-protein kinase Chk1 isoform 1"/>
    <property type="match status" value="1"/>
</dbReference>
<evidence type="ECO:0000256" key="8">
    <source>
        <dbReference type="ARBA" id="ARBA00048679"/>
    </source>
</evidence>
<comment type="catalytic activity">
    <reaction evidence="7">
        <text>L-threonyl-[protein] + ATP = O-phospho-L-threonyl-[protein] + ADP + H(+)</text>
        <dbReference type="Rhea" id="RHEA:46608"/>
        <dbReference type="Rhea" id="RHEA-COMP:11060"/>
        <dbReference type="Rhea" id="RHEA-COMP:11605"/>
        <dbReference type="ChEBI" id="CHEBI:15378"/>
        <dbReference type="ChEBI" id="CHEBI:30013"/>
        <dbReference type="ChEBI" id="CHEBI:30616"/>
        <dbReference type="ChEBI" id="CHEBI:61977"/>
        <dbReference type="ChEBI" id="CHEBI:456216"/>
        <dbReference type="EC" id="2.7.11.1"/>
    </reaction>
</comment>
<keyword evidence="4" id="KW-0547">Nucleotide-binding</keyword>
<evidence type="ECO:0000256" key="1">
    <source>
        <dbReference type="ARBA" id="ARBA00012513"/>
    </source>
</evidence>
<accession>A0A9X0CG49</accession>
<dbReference type="AlphaFoldDB" id="A0A9X0CG49"/>
<protein>
    <recommendedName>
        <fullName evidence="1">non-specific serine/threonine protein kinase</fullName>
        <ecNumber evidence="1">2.7.11.1</ecNumber>
    </recommendedName>
</protein>
<dbReference type="Proteomes" id="UP001163046">
    <property type="component" value="Unassembled WGS sequence"/>
</dbReference>
<evidence type="ECO:0000256" key="2">
    <source>
        <dbReference type="ARBA" id="ARBA00022527"/>
    </source>
</evidence>
<dbReference type="OrthoDB" id="539158at2759"/>
<comment type="caution">
    <text evidence="11">The sequence shown here is derived from an EMBL/GenBank/DDBJ whole genome shotgun (WGS) entry which is preliminary data.</text>
</comment>
<comment type="catalytic activity">
    <reaction evidence="8">
        <text>L-seryl-[protein] + ATP = O-phospho-L-seryl-[protein] + ADP + H(+)</text>
        <dbReference type="Rhea" id="RHEA:17989"/>
        <dbReference type="Rhea" id="RHEA-COMP:9863"/>
        <dbReference type="Rhea" id="RHEA-COMP:11604"/>
        <dbReference type="ChEBI" id="CHEBI:15378"/>
        <dbReference type="ChEBI" id="CHEBI:29999"/>
        <dbReference type="ChEBI" id="CHEBI:30616"/>
        <dbReference type="ChEBI" id="CHEBI:83421"/>
        <dbReference type="ChEBI" id="CHEBI:456216"/>
        <dbReference type="EC" id="2.7.11.1"/>
    </reaction>
</comment>
<keyword evidence="12" id="KW-1185">Reference proteome</keyword>
<dbReference type="GO" id="GO:0004674">
    <property type="term" value="F:protein serine/threonine kinase activity"/>
    <property type="evidence" value="ECO:0007669"/>
    <property type="project" value="UniProtKB-KW"/>
</dbReference>
<gene>
    <name evidence="11" type="primary">CHEK1_1</name>
    <name evidence="11" type="ORF">OS493_018225</name>
</gene>
<dbReference type="GO" id="GO:0005737">
    <property type="term" value="C:cytoplasm"/>
    <property type="evidence" value="ECO:0007669"/>
    <property type="project" value="TreeGrafter"/>
</dbReference>
<dbReference type="GO" id="GO:0005634">
    <property type="term" value="C:nucleus"/>
    <property type="evidence" value="ECO:0007669"/>
    <property type="project" value="TreeGrafter"/>
</dbReference>